<dbReference type="Proteomes" id="UP000286045">
    <property type="component" value="Unassembled WGS sequence"/>
</dbReference>
<sequence length="94" mass="11192">MSLLGGRGIRNAYLEGKEYPCYPLEVLAPLHDLRWAVRKIEWEHVASERFLAKHLEDFDRYFMNHHDPFWDDFTYSETMGRVKIFLSALKTGEE</sequence>
<organism evidence="1 2">
    <name type="scientific">Xylaria grammica</name>
    <dbReference type="NCBI Taxonomy" id="363999"/>
    <lineage>
        <taxon>Eukaryota</taxon>
        <taxon>Fungi</taxon>
        <taxon>Dikarya</taxon>
        <taxon>Ascomycota</taxon>
        <taxon>Pezizomycotina</taxon>
        <taxon>Sordariomycetes</taxon>
        <taxon>Xylariomycetidae</taxon>
        <taxon>Xylariales</taxon>
        <taxon>Xylariaceae</taxon>
        <taxon>Xylaria</taxon>
    </lineage>
</organism>
<comment type="caution">
    <text evidence="1">The sequence shown here is derived from an EMBL/GenBank/DDBJ whole genome shotgun (WGS) entry which is preliminary data.</text>
</comment>
<gene>
    <name evidence="1" type="ORF">EKO27_g5830</name>
</gene>
<evidence type="ECO:0000313" key="1">
    <source>
        <dbReference type="EMBL" id="RWA09260.1"/>
    </source>
</evidence>
<keyword evidence="2" id="KW-1185">Reference proteome</keyword>
<name>A0A439D4F7_9PEZI</name>
<evidence type="ECO:0000313" key="2">
    <source>
        <dbReference type="Proteomes" id="UP000286045"/>
    </source>
</evidence>
<dbReference type="EMBL" id="RYZI01000161">
    <property type="protein sequence ID" value="RWA09260.1"/>
    <property type="molecule type" value="Genomic_DNA"/>
</dbReference>
<reference evidence="1 2" key="1">
    <citation type="submission" date="2018-12" db="EMBL/GenBank/DDBJ databases">
        <title>Draft genome sequence of Xylaria grammica IHI A82.</title>
        <authorList>
            <person name="Buettner E."/>
            <person name="Kellner H."/>
        </authorList>
    </citation>
    <scope>NUCLEOTIDE SEQUENCE [LARGE SCALE GENOMIC DNA]</scope>
    <source>
        <strain evidence="1 2">IHI A82</strain>
    </source>
</reference>
<accession>A0A439D4F7</accession>
<protein>
    <submittedName>
        <fullName evidence="1">Uncharacterized protein</fullName>
    </submittedName>
</protein>
<proteinExistence type="predicted"/>
<dbReference type="AlphaFoldDB" id="A0A439D4F7"/>